<keyword evidence="6 7" id="KW-0472">Membrane</keyword>
<evidence type="ECO:0000256" key="7">
    <source>
        <dbReference type="PIRNR" id="PIRNR002744"/>
    </source>
</evidence>
<dbReference type="InterPro" id="IPR001248">
    <property type="entry name" value="Pur-cyt_permease"/>
</dbReference>
<protein>
    <submittedName>
        <fullName evidence="9">NCS1 family nucleobase:cation symporter-1</fullName>
    </submittedName>
</protein>
<dbReference type="RefSeq" id="WP_179728607.1">
    <property type="nucleotide sequence ID" value="NZ_BAABEF010000001.1"/>
</dbReference>
<evidence type="ECO:0000256" key="5">
    <source>
        <dbReference type="ARBA" id="ARBA00022989"/>
    </source>
</evidence>
<dbReference type="EMBL" id="JACCBF010000001">
    <property type="protein sequence ID" value="NYD32429.1"/>
    <property type="molecule type" value="Genomic_DNA"/>
</dbReference>
<name>A0A852RP27_9ACTN</name>
<feature type="transmembrane region" description="Helical" evidence="8">
    <location>
        <begin position="95"/>
        <end position="117"/>
    </location>
</feature>
<dbReference type="PANTHER" id="PTHR31806">
    <property type="entry name" value="PURINE-CYTOSINE PERMEASE FCY2-RELATED"/>
    <property type="match status" value="1"/>
</dbReference>
<feature type="transmembrane region" description="Helical" evidence="8">
    <location>
        <begin position="432"/>
        <end position="453"/>
    </location>
</feature>
<keyword evidence="10" id="KW-1185">Reference proteome</keyword>
<feature type="transmembrane region" description="Helical" evidence="8">
    <location>
        <begin position="278"/>
        <end position="299"/>
    </location>
</feature>
<dbReference type="Gene3D" id="1.10.4160.10">
    <property type="entry name" value="Hydantoin permease"/>
    <property type="match status" value="1"/>
</dbReference>
<dbReference type="Proteomes" id="UP000582231">
    <property type="component" value="Unassembled WGS sequence"/>
</dbReference>
<dbReference type="AlphaFoldDB" id="A0A852RP27"/>
<feature type="transmembrane region" description="Helical" evidence="8">
    <location>
        <begin position="358"/>
        <end position="379"/>
    </location>
</feature>
<dbReference type="Pfam" id="PF02133">
    <property type="entry name" value="Transp_cyt_pur"/>
    <property type="match status" value="1"/>
</dbReference>
<evidence type="ECO:0000256" key="6">
    <source>
        <dbReference type="ARBA" id="ARBA00023136"/>
    </source>
</evidence>
<comment type="similarity">
    <text evidence="2 7">Belongs to the purine-cytosine permease (2.A.39) family.</text>
</comment>
<keyword evidence="3 7" id="KW-0813">Transport</keyword>
<dbReference type="GO" id="GO:0022857">
    <property type="term" value="F:transmembrane transporter activity"/>
    <property type="evidence" value="ECO:0007669"/>
    <property type="project" value="InterPro"/>
</dbReference>
<dbReference type="PIRSF" id="PIRSF002744">
    <property type="entry name" value="Pur-cyt_permease"/>
    <property type="match status" value="1"/>
</dbReference>
<feature type="transmembrane region" description="Helical" evidence="8">
    <location>
        <begin position="29"/>
        <end position="49"/>
    </location>
</feature>
<evidence type="ECO:0000256" key="4">
    <source>
        <dbReference type="ARBA" id="ARBA00022692"/>
    </source>
</evidence>
<organism evidence="9 10">
    <name type="scientific">Nocardioides kongjuensis</name>
    <dbReference type="NCBI Taxonomy" id="349522"/>
    <lineage>
        <taxon>Bacteria</taxon>
        <taxon>Bacillati</taxon>
        <taxon>Actinomycetota</taxon>
        <taxon>Actinomycetes</taxon>
        <taxon>Propionibacteriales</taxon>
        <taxon>Nocardioidaceae</taxon>
        <taxon>Nocardioides</taxon>
    </lineage>
</organism>
<evidence type="ECO:0000256" key="3">
    <source>
        <dbReference type="ARBA" id="ARBA00022448"/>
    </source>
</evidence>
<dbReference type="CDD" id="cd11484">
    <property type="entry name" value="SLC-NCS1sbd_CobB-like"/>
    <property type="match status" value="1"/>
</dbReference>
<sequence>MTSTTRGVERRTIDVVPASERHGTPRSQFTLWFGANLQITAIVDGALAVVFGADALWAIVGLLLGNVLGGAVMALHSAQGPKLGLPQMISSRAQFGVYGAVIPLVLVVVMYLGFAATGSVLAGQALSEGLHLGAPKLGIVLFGVLTAVVATLGYRYIHLMGKISTVVGIVGFTYLAIKIVADYDVTSFFGTKGFDIVTFLLAISLGAGWQLTFGPYVADYSRYLPADTPATTTFRATFLGSVLGSQWSMTLGAIIASIPVTAGDPGFLGNQVGFMGDLAGGGFVALVIYLVIVCGKLAVNCLNAYGGLMTILTTTSAFTRTSKVSQTTRALLIAAFLATSVGIALFASADFLDNFKNFVLVLLMVFTPWSAINLVDYYLVSRERVDVPALYDPDGRYGRWNATALVSYAVGVVAQVPFLAQKLYTGPMTDALGGADVSWIVGLVVTAAVYYVWARRTANPPAETIPMPESVSARAAV</sequence>
<feature type="transmembrane region" description="Helical" evidence="8">
    <location>
        <begin position="196"/>
        <end position="218"/>
    </location>
</feature>
<evidence type="ECO:0000313" key="9">
    <source>
        <dbReference type="EMBL" id="NYD32429.1"/>
    </source>
</evidence>
<evidence type="ECO:0000256" key="1">
    <source>
        <dbReference type="ARBA" id="ARBA00004141"/>
    </source>
</evidence>
<evidence type="ECO:0000256" key="8">
    <source>
        <dbReference type="SAM" id="Phobius"/>
    </source>
</evidence>
<feature type="transmembrane region" description="Helical" evidence="8">
    <location>
        <begin position="55"/>
        <end position="75"/>
    </location>
</feature>
<evidence type="ECO:0000256" key="2">
    <source>
        <dbReference type="ARBA" id="ARBA00008974"/>
    </source>
</evidence>
<comment type="caution">
    <text evidence="9">The sequence shown here is derived from an EMBL/GenBank/DDBJ whole genome shotgun (WGS) entry which is preliminary data.</text>
</comment>
<evidence type="ECO:0000313" key="10">
    <source>
        <dbReference type="Proteomes" id="UP000582231"/>
    </source>
</evidence>
<proteinExistence type="inferred from homology"/>
<feature type="transmembrane region" description="Helical" evidence="8">
    <location>
        <begin position="400"/>
        <end position="420"/>
    </location>
</feature>
<dbReference type="InterPro" id="IPR026030">
    <property type="entry name" value="Pur-cyt_permease_Fcy2/21/22"/>
</dbReference>
<keyword evidence="5 8" id="KW-1133">Transmembrane helix</keyword>
<keyword evidence="4 8" id="KW-0812">Transmembrane</keyword>
<reference evidence="9 10" key="1">
    <citation type="submission" date="2020-07" db="EMBL/GenBank/DDBJ databases">
        <title>Sequencing the genomes of 1000 actinobacteria strains.</title>
        <authorList>
            <person name="Klenk H.-P."/>
        </authorList>
    </citation>
    <scope>NUCLEOTIDE SEQUENCE [LARGE SCALE GENOMIC DNA]</scope>
    <source>
        <strain evidence="9 10">DSM 19082</strain>
    </source>
</reference>
<dbReference type="GO" id="GO:0005886">
    <property type="term" value="C:plasma membrane"/>
    <property type="evidence" value="ECO:0007669"/>
    <property type="project" value="TreeGrafter"/>
</dbReference>
<dbReference type="PANTHER" id="PTHR31806:SF1">
    <property type="entry name" value="PURINE-CYTOSINE PERMEASE FCY2-RELATED"/>
    <property type="match status" value="1"/>
</dbReference>
<feature type="transmembrane region" description="Helical" evidence="8">
    <location>
        <begin position="330"/>
        <end position="352"/>
    </location>
</feature>
<feature type="transmembrane region" description="Helical" evidence="8">
    <location>
        <begin position="137"/>
        <end position="156"/>
    </location>
</feature>
<feature type="transmembrane region" description="Helical" evidence="8">
    <location>
        <begin position="238"/>
        <end position="258"/>
    </location>
</feature>
<gene>
    <name evidence="9" type="ORF">BJ958_003975</name>
</gene>
<comment type="subcellular location">
    <subcellularLocation>
        <location evidence="1">Membrane</location>
        <topology evidence="1">Multi-pass membrane protein</topology>
    </subcellularLocation>
</comment>
<accession>A0A852RP27</accession>
<feature type="transmembrane region" description="Helical" evidence="8">
    <location>
        <begin position="163"/>
        <end position="181"/>
    </location>
</feature>